<name>E3BKP6_9VIBR</name>
<dbReference type="InterPro" id="IPR011032">
    <property type="entry name" value="GroES-like_sf"/>
</dbReference>
<evidence type="ECO:0000259" key="7">
    <source>
        <dbReference type="SMART" id="SM00829"/>
    </source>
</evidence>
<keyword evidence="3" id="KW-0479">Metal-binding</keyword>
<keyword evidence="9" id="KW-1185">Reference proteome</keyword>
<dbReference type="InterPro" id="IPR013154">
    <property type="entry name" value="ADH-like_N"/>
</dbReference>
<dbReference type="eggNOG" id="COG1064">
    <property type="taxonomic scope" value="Bacteria"/>
</dbReference>
<evidence type="ECO:0000256" key="2">
    <source>
        <dbReference type="ARBA" id="ARBA00008072"/>
    </source>
</evidence>
<dbReference type="GO" id="GO:0004022">
    <property type="term" value="F:alcohol dehydrogenase (NAD+) activity"/>
    <property type="evidence" value="ECO:0007669"/>
    <property type="project" value="TreeGrafter"/>
</dbReference>
<keyword evidence="4" id="KW-0862">Zinc</keyword>
<feature type="domain" description="Enoyl reductase (ER)" evidence="7">
    <location>
        <begin position="14"/>
        <end position="333"/>
    </location>
</feature>
<dbReference type="OrthoDB" id="9771084at2"/>
<dbReference type="PANTHER" id="PTHR42940:SF7">
    <property type="entry name" value="ALCOHOL DEHYDROGENASE-LIKE N-TERMINAL DOMAIN-CONTAINING PROTEIN"/>
    <property type="match status" value="1"/>
</dbReference>
<dbReference type="InterPro" id="IPR036291">
    <property type="entry name" value="NAD(P)-bd_dom_sf"/>
</dbReference>
<accession>E3BKP6</accession>
<dbReference type="FunFam" id="3.40.50.720:FF:000039">
    <property type="entry name" value="Alcohol dehydrogenase AdhP"/>
    <property type="match status" value="1"/>
</dbReference>
<comment type="similarity">
    <text evidence="2">Belongs to the zinc-containing alcohol dehydrogenase family.</text>
</comment>
<keyword evidence="6" id="KW-0520">NAD</keyword>
<protein>
    <submittedName>
        <fullName evidence="8">Alcohol dehydrogenase</fullName>
    </submittedName>
</protein>
<dbReference type="EMBL" id="AEIU01000075">
    <property type="protein sequence ID" value="EFP96240.1"/>
    <property type="molecule type" value="Genomic_DNA"/>
</dbReference>
<dbReference type="Gene3D" id="3.90.180.10">
    <property type="entry name" value="Medium-chain alcohol dehydrogenases, catalytic domain"/>
    <property type="match status" value="1"/>
</dbReference>
<evidence type="ECO:0000313" key="9">
    <source>
        <dbReference type="Proteomes" id="UP000002943"/>
    </source>
</evidence>
<dbReference type="STRING" id="796620.VIBC2010_11764"/>
<dbReference type="InterPro" id="IPR013149">
    <property type="entry name" value="ADH-like_C"/>
</dbReference>
<organism evidence="8 9">
    <name type="scientific">Vibrio caribbeanicus ATCC BAA-2122</name>
    <dbReference type="NCBI Taxonomy" id="796620"/>
    <lineage>
        <taxon>Bacteria</taxon>
        <taxon>Pseudomonadati</taxon>
        <taxon>Pseudomonadota</taxon>
        <taxon>Gammaproteobacteria</taxon>
        <taxon>Vibrionales</taxon>
        <taxon>Vibrionaceae</taxon>
        <taxon>Vibrio</taxon>
    </lineage>
</organism>
<dbReference type="SUPFAM" id="SSF51735">
    <property type="entry name" value="NAD(P)-binding Rossmann-fold domains"/>
    <property type="match status" value="1"/>
</dbReference>
<evidence type="ECO:0000256" key="6">
    <source>
        <dbReference type="ARBA" id="ARBA00023027"/>
    </source>
</evidence>
<dbReference type="GO" id="GO:0005737">
    <property type="term" value="C:cytoplasm"/>
    <property type="evidence" value="ECO:0007669"/>
    <property type="project" value="TreeGrafter"/>
</dbReference>
<dbReference type="Proteomes" id="UP000002943">
    <property type="component" value="Unassembled WGS sequence"/>
</dbReference>
<reference evidence="8 9" key="1">
    <citation type="journal article" date="2012" name="Int. J. Syst. Evol. Microbiol.">
        <title>Vibrio caribbeanicus sp. nov., isolated from the marine sponge Scleritoderma cyanea.</title>
        <authorList>
            <person name="Hoffmann M."/>
            <person name="Monday S.R."/>
            <person name="Allard M.W."/>
            <person name="Strain E.A."/>
            <person name="Whittaker P."/>
            <person name="Naum M."/>
            <person name="McCarthy P.J."/>
            <person name="Lopez J.V."/>
            <person name="Fischer M."/>
            <person name="Brown E.W."/>
        </authorList>
    </citation>
    <scope>NUCLEOTIDE SEQUENCE [LARGE SCALE GENOMIC DNA]</scope>
    <source>
        <strain evidence="8 9">ATCC BAA-2122</strain>
    </source>
</reference>
<evidence type="ECO:0000256" key="4">
    <source>
        <dbReference type="ARBA" id="ARBA00022833"/>
    </source>
</evidence>
<keyword evidence="5" id="KW-0560">Oxidoreductase</keyword>
<dbReference type="SMART" id="SM00829">
    <property type="entry name" value="PKS_ER"/>
    <property type="match status" value="1"/>
</dbReference>
<sequence>MMKTYKAMQIKEPGVLELVNKPVPTPDQTQVLLQVEACGMCGADIADIEKHTNVHRTPGHEVVGRIIAIGDAKQSQWELGQRVGVGRLAGHCNQCTSCRQGKFQHCLNQEVVGATIDGGYAEMMLAPLSGLVEIPDELESHEAAPILCAGLATFNALKKCGAEPGDTVVVLGVGGLGHMAIQYARNMGYRVVAIGRGEDIRKTVTKLGAHHYIDTNQEDIKLALSKFNNVSAAVATINHRDSVRQLSECMAPNSRLMILGVGKENVEVGSGVLVSKELNLQGSITGTPFENEKALQFSALTDSKPWIETVALEQANQAYQKMKAGDACFRMVINLSDRNISEINEIG</sequence>
<dbReference type="RefSeq" id="WP_009601615.1">
    <property type="nucleotide sequence ID" value="NZ_AEIU01000075.1"/>
</dbReference>
<dbReference type="PANTHER" id="PTHR42940">
    <property type="entry name" value="ALCOHOL DEHYDROGENASE 1-RELATED"/>
    <property type="match status" value="1"/>
</dbReference>
<proteinExistence type="inferred from homology"/>
<dbReference type="AlphaFoldDB" id="E3BKP6"/>
<evidence type="ECO:0000256" key="1">
    <source>
        <dbReference type="ARBA" id="ARBA00001947"/>
    </source>
</evidence>
<dbReference type="Gene3D" id="3.40.50.720">
    <property type="entry name" value="NAD(P)-binding Rossmann-like Domain"/>
    <property type="match status" value="1"/>
</dbReference>
<evidence type="ECO:0000256" key="5">
    <source>
        <dbReference type="ARBA" id="ARBA00023002"/>
    </source>
</evidence>
<dbReference type="GO" id="GO:0046872">
    <property type="term" value="F:metal ion binding"/>
    <property type="evidence" value="ECO:0007669"/>
    <property type="project" value="UniProtKB-KW"/>
</dbReference>
<comment type="caution">
    <text evidence="8">The sequence shown here is derived from an EMBL/GenBank/DDBJ whole genome shotgun (WGS) entry which is preliminary data.</text>
</comment>
<dbReference type="InterPro" id="IPR020843">
    <property type="entry name" value="ER"/>
</dbReference>
<evidence type="ECO:0000256" key="3">
    <source>
        <dbReference type="ARBA" id="ARBA00022723"/>
    </source>
</evidence>
<dbReference type="SUPFAM" id="SSF50129">
    <property type="entry name" value="GroES-like"/>
    <property type="match status" value="1"/>
</dbReference>
<evidence type="ECO:0000313" key="8">
    <source>
        <dbReference type="EMBL" id="EFP96240.1"/>
    </source>
</evidence>
<gene>
    <name evidence="8" type="ORF">VIBC2010_11764</name>
</gene>
<dbReference type="Pfam" id="PF08240">
    <property type="entry name" value="ADH_N"/>
    <property type="match status" value="1"/>
</dbReference>
<dbReference type="Pfam" id="PF00107">
    <property type="entry name" value="ADH_zinc_N"/>
    <property type="match status" value="1"/>
</dbReference>
<comment type="cofactor">
    <cofactor evidence="1">
        <name>Zn(2+)</name>
        <dbReference type="ChEBI" id="CHEBI:29105"/>
    </cofactor>
</comment>